<feature type="compositionally biased region" description="Polar residues" evidence="1">
    <location>
        <begin position="686"/>
        <end position="698"/>
    </location>
</feature>
<feature type="compositionally biased region" description="Basic and acidic residues" evidence="1">
    <location>
        <begin position="646"/>
        <end position="683"/>
    </location>
</feature>
<proteinExistence type="predicted"/>
<evidence type="ECO:0000256" key="1">
    <source>
        <dbReference type="SAM" id="MobiDB-lite"/>
    </source>
</evidence>
<reference evidence="2" key="1">
    <citation type="journal article" date="2015" name="PLoS ONE">
        <title>Comprehensive Evaluation of Toxoplasma gondii VEG and Neospora caninum LIV Genomes with Tachyzoite Stage Transcriptome and Proteome Defines Novel Transcript Features.</title>
        <authorList>
            <person name="Ramaprasad A."/>
            <person name="Mourier T."/>
            <person name="Naeem R."/>
            <person name="Malas T.B."/>
            <person name="Moussa E."/>
            <person name="Panigrahi A."/>
            <person name="Vermont S.J."/>
            <person name="Otto T.D."/>
            <person name="Wastling J."/>
            <person name="Pain A."/>
        </authorList>
    </citation>
    <scope>NUCLEOTIDE SEQUENCE</scope>
    <source>
        <strain evidence="2">Liverpool</strain>
    </source>
</reference>
<sequence length="724" mass="77585">MDDASIAAALEAELASIETPSLSPFPQPESAAFVSESSLTRQILSVRRQCFAPDGGASVDAHTQLTFLASSGEPKEPIQQHLATRRSQKGIYAFRQGSLVSAGAAVPSRTPSGVERGAGPPQLGPCERSSRERSPRNDVGCRPGVSSFAFDGESRLRCSLAETEGASGDEWYSSAARPSPVGTLQSDGETEEDKEGECDGGLSELLSVQSEIQKQLIRVQEATLSDCRAFSRLAARAAGGARSLQNPGVYRRNWTTKPCRNTTGLSASHLLSYKKPKSETGPITDRNRDGPRGDSGLPPEPTAPVPRFLCSCKSAVFLGIRRVSSARKAQDETHNCLPSGGASSARARVESGKCLAPPGASTLRIKKVWKRRARTDGNLDSRFPSNPAGELVNSTNAQFLSRAKKRNRHSLSADDFRSVQNGAMSRPLDANSPVACCTCPRRGLGCRGGCSSSGPLCLGVTRRPPALSGESGRSVESRHRSPTECALTTLKGFLEAGREPEEADYVRAVLERYACRLRRYDEDVAAIDAEAKRRRGPVDGEGASAECKRRQAMNKRDEKEDLRGTETPRQGSDQHESFDSAGSSDAVSSQKFPFCMSRDCSSTSACLSLSSPSVALAPKTRSDVRGHPNLRHVVAELRSTVFPAWKAEEGNQERGTHAGDVSTPDKKAPRFGNAEEKSGESPKRNCLSSDLTSPNSVPEASAECLQNAGHGEPKKSSVEIERDK</sequence>
<organism evidence="2">
    <name type="scientific">Neospora caninum (strain Liverpool)</name>
    <dbReference type="NCBI Taxonomy" id="572307"/>
    <lineage>
        <taxon>Eukaryota</taxon>
        <taxon>Sar</taxon>
        <taxon>Alveolata</taxon>
        <taxon>Apicomplexa</taxon>
        <taxon>Conoidasida</taxon>
        <taxon>Coccidia</taxon>
        <taxon>Eucoccidiorida</taxon>
        <taxon>Eimeriorina</taxon>
        <taxon>Sarcocystidae</taxon>
        <taxon>Neospora</taxon>
    </lineage>
</organism>
<feature type="compositionally biased region" description="Basic and acidic residues" evidence="1">
    <location>
        <begin position="711"/>
        <end position="724"/>
    </location>
</feature>
<feature type="region of interest" description="Disordered" evidence="1">
    <location>
        <begin position="532"/>
        <end position="585"/>
    </location>
</feature>
<feature type="region of interest" description="Disordered" evidence="1">
    <location>
        <begin position="643"/>
        <end position="724"/>
    </location>
</feature>
<feature type="compositionally biased region" description="Acidic residues" evidence="1">
    <location>
        <begin position="188"/>
        <end position="198"/>
    </location>
</feature>
<accession>A0A0F7U4S5</accession>
<protein>
    <submittedName>
        <fullName evidence="2">Uncharacterized protein</fullName>
    </submittedName>
</protein>
<evidence type="ECO:0000313" key="2">
    <source>
        <dbReference type="EMBL" id="CEL64769.1"/>
    </source>
</evidence>
<name>A0A0F7U4S5_NEOCL</name>
<feature type="region of interest" description="Disordered" evidence="1">
    <location>
        <begin position="167"/>
        <end position="199"/>
    </location>
</feature>
<feature type="region of interest" description="Disordered" evidence="1">
    <location>
        <begin position="103"/>
        <end position="142"/>
    </location>
</feature>
<feature type="region of interest" description="Disordered" evidence="1">
    <location>
        <begin position="609"/>
        <end position="629"/>
    </location>
</feature>
<feature type="compositionally biased region" description="Basic and acidic residues" evidence="1">
    <location>
        <begin position="546"/>
        <end position="578"/>
    </location>
</feature>
<dbReference type="EMBL" id="LN714476">
    <property type="protein sequence ID" value="CEL64769.1"/>
    <property type="molecule type" value="Genomic_DNA"/>
</dbReference>
<feature type="region of interest" description="Disordered" evidence="1">
    <location>
        <begin position="273"/>
        <end position="303"/>
    </location>
</feature>
<dbReference type="AlphaFoldDB" id="A0A0F7U4S5"/>
<gene>
    <name evidence="2" type="ORF">BN1204_006474</name>
</gene>